<dbReference type="PROSITE" id="PS00061">
    <property type="entry name" value="ADH_SHORT"/>
    <property type="match status" value="1"/>
</dbReference>
<keyword evidence="2" id="KW-0560">Oxidoreductase</keyword>
<evidence type="ECO:0000256" key="3">
    <source>
        <dbReference type="RuleBase" id="RU000363"/>
    </source>
</evidence>
<evidence type="ECO:0000256" key="1">
    <source>
        <dbReference type="ARBA" id="ARBA00006484"/>
    </source>
</evidence>
<evidence type="ECO:0000313" key="5">
    <source>
        <dbReference type="Proteomes" id="UP000887023"/>
    </source>
</evidence>
<dbReference type="PANTHER" id="PTHR42760:SF133">
    <property type="entry name" value="3-OXOACYL-[ACYL-CARRIER-PROTEIN] REDUCTASE"/>
    <property type="match status" value="1"/>
</dbReference>
<dbReference type="Proteomes" id="UP000887023">
    <property type="component" value="Chromosome"/>
</dbReference>
<dbReference type="InterPro" id="IPR020904">
    <property type="entry name" value="Sc_DH/Rdtase_CS"/>
</dbReference>
<dbReference type="InterPro" id="IPR002347">
    <property type="entry name" value="SDR_fam"/>
</dbReference>
<dbReference type="RefSeq" id="WP_066466941.1">
    <property type="nucleotide sequence ID" value="NZ_CBCRUZ010000020.1"/>
</dbReference>
<dbReference type="PRINTS" id="PR00081">
    <property type="entry name" value="GDHRDH"/>
</dbReference>
<evidence type="ECO:0000256" key="2">
    <source>
        <dbReference type="ARBA" id="ARBA00023002"/>
    </source>
</evidence>
<reference evidence="4" key="1">
    <citation type="submission" date="2021-07" db="EMBL/GenBank/DDBJ databases">
        <title>Candidatus Kaistella beijingensis sp. nov. isolated from a municipal wastewater treatment plant is involved in sludge foaming.</title>
        <authorList>
            <person name="Song Y."/>
            <person name="Liu S.-J."/>
        </authorList>
    </citation>
    <scope>NUCLEOTIDE SEQUENCE</scope>
    <source>
        <strain evidence="4">DSM 43998</strain>
    </source>
</reference>
<name>A0ABX8S8K0_9ACTN</name>
<protein>
    <submittedName>
        <fullName evidence="4">SDR family oxidoreductase</fullName>
    </submittedName>
</protein>
<dbReference type="Gene3D" id="3.40.50.720">
    <property type="entry name" value="NAD(P)-binding Rossmann-like Domain"/>
    <property type="match status" value="1"/>
</dbReference>
<sequence>MCLLTGAAGVLGSEFCRRYAGEYDIVAVCRTRAPVVPSQLETYVDPLDPADQEAASVYTVFADLREQAAVDRLVEVALARFGRVDLLVNAAAYTKPYSQTMVDGDAALINLDEHLRTNVVAPMRLATTLAHQFWMHRAADNLADNRNIVNISATAGSTVYPFQGQAGYAASKAALNALTGHMAAEFRSFGVRVNTVVPNAFPGAISTGRVTDAIIQFDRGKATGSAIVLDK</sequence>
<proteinExistence type="inferred from homology"/>
<comment type="similarity">
    <text evidence="1 3">Belongs to the short-chain dehydrogenases/reductases (SDR) family.</text>
</comment>
<dbReference type="CDD" id="cd05233">
    <property type="entry name" value="SDR_c"/>
    <property type="match status" value="1"/>
</dbReference>
<dbReference type="InterPro" id="IPR036291">
    <property type="entry name" value="NAD(P)-bd_dom_sf"/>
</dbReference>
<organism evidence="4 5">
    <name type="scientific">Skermania pinensis</name>
    <dbReference type="NCBI Taxonomy" id="39122"/>
    <lineage>
        <taxon>Bacteria</taxon>
        <taxon>Bacillati</taxon>
        <taxon>Actinomycetota</taxon>
        <taxon>Actinomycetes</taxon>
        <taxon>Mycobacteriales</taxon>
        <taxon>Gordoniaceae</taxon>
        <taxon>Skermania</taxon>
    </lineage>
</organism>
<dbReference type="PANTHER" id="PTHR42760">
    <property type="entry name" value="SHORT-CHAIN DEHYDROGENASES/REDUCTASES FAMILY MEMBER"/>
    <property type="match status" value="1"/>
</dbReference>
<keyword evidence="5" id="KW-1185">Reference proteome</keyword>
<dbReference type="EMBL" id="CP079105">
    <property type="protein sequence ID" value="QXQ14199.1"/>
    <property type="molecule type" value="Genomic_DNA"/>
</dbReference>
<evidence type="ECO:0000313" key="4">
    <source>
        <dbReference type="EMBL" id="QXQ14199.1"/>
    </source>
</evidence>
<dbReference type="PRINTS" id="PR00080">
    <property type="entry name" value="SDRFAMILY"/>
</dbReference>
<gene>
    <name evidence="4" type="ORF">KV203_01805</name>
</gene>
<dbReference type="Pfam" id="PF00106">
    <property type="entry name" value="adh_short"/>
    <property type="match status" value="1"/>
</dbReference>
<dbReference type="SUPFAM" id="SSF51735">
    <property type="entry name" value="NAD(P)-binding Rossmann-fold domains"/>
    <property type="match status" value="1"/>
</dbReference>
<accession>A0ABX8S8K0</accession>